<evidence type="ECO:0000256" key="1">
    <source>
        <dbReference type="SAM" id="MobiDB-lite"/>
    </source>
</evidence>
<organism evidence="2">
    <name type="scientific">Arundo donax</name>
    <name type="common">Giant reed</name>
    <name type="synonym">Donax arundinaceus</name>
    <dbReference type="NCBI Taxonomy" id="35708"/>
    <lineage>
        <taxon>Eukaryota</taxon>
        <taxon>Viridiplantae</taxon>
        <taxon>Streptophyta</taxon>
        <taxon>Embryophyta</taxon>
        <taxon>Tracheophyta</taxon>
        <taxon>Spermatophyta</taxon>
        <taxon>Magnoliopsida</taxon>
        <taxon>Liliopsida</taxon>
        <taxon>Poales</taxon>
        <taxon>Poaceae</taxon>
        <taxon>PACMAD clade</taxon>
        <taxon>Arundinoideae</taxon>
        <taxon>Arundineae</taxon>
        <taxon>Arundo</taxon>
    </lineage>
</organism>
<feature type="region of interest" description="Disordered" evidence="1">
    <location>
        <begin position="1"/>
        <end position="21"/>
    </location>
</feature>
<reference evidence="2" key="2">
    <citation type="journal article" date="2015" name="Data Brief">
        <title>Shoot transcriptome of the giant reed, Arundo donax.</title>
        <authorList>
            <person name="Barrero R.A."/>
            <person name="Guerrero F.D."/>
            <person name="Moolhuijzen P."/>
            <person name="Goolsby J.A."/>
            <person name="Tidwell J."/>
            <person name="Bellgard S.E."/>
            <person name="Bellgard M.I."/>
        </authorList>
    </citation>
    <scope>NUCLEOTIDE SEQUENCE</scope>
    <source>
        <tissue evidence="2">Shoot tissue taken approximately 20 cm above the soil surface</tissue>
    </source>
</reference>
<protein>
    <submittedName>
        <fullName evidence="2">Uncharacterized protein</fullName>
    </submittedName>
</protein>
<proteinExistence type="predicted"/>
<dbReference type="AlphaFoldDB" id="A0A0A8YJ81"/>
<accession>A0A0A8YJ81</accession>
<evidence type="ECO:0000313" key="2">
    <source>
        <dbReference type="EMBL" id="JAD26599.1"/>
    </source>
</evidence>
<name>A0A0A8YJ81_ARUDO</name>
<sequence>MESSLCSMRGYSGGAATAAHG</sequence>
<reference evidence="2" key="1">
    <citation type="submission" date="2014-09" db="EMBL/GenBank/DDBJ databases">
        <authorList>
            <person name="Magalhaes I.L.F."/>
            <person name="Oliveira U."/>
            <person name="Santos F.R."/>
            <person name="Vidigal T.H.D.A."/>
            <person name="Brescovit A.D."/>
            <person name="Santos A.J."/>
        </authorList>
    </citation>
    <scope>NUCLEOTIDE SEQUENCE</scope>
    <source>
        <tissue evidence="2">Shoot tissue taken approximately 20 cm above the soil surface</tissue>
    </source>
</reference>
<dbReference type="EMBL" id="GBRH01271296">
    <property type="protein sequence ID" value="JAD26599.1"/>
    <property type="molecule type" value="Transcribed_RNA"/>
</dbReference>